<dbReference type="SUPFAM" id="SSF103473">
    <property type="entry name" value="MFS general substrate transporter"/>
    <property type="match status" value="1"/>
</dbReference>
<dbReference type="RefSeq" id="WP_235721816.1">
    <property type="nucleotide sequence ID" value="NZ_JAPKFM010000018.1"/>
</dbReference>
<dbReference type="InterPro" id="IPR005829">
    <property type="entry name" value="Sugar_transporter_CS"/>
</dbReference>
<dbReference type="PROSITE" id="PS50850">
    <property type="entry name" value="MFS"/>
    <property type="match status" value="1"/>
</dbReference>
<comment type="caution">
    <text evidence="9">The sequence shown here is derived from an EMBL/GenBank/DDBJ whole genome shotgun (WGS) entry which is preliminary data.</text>
</comment>
<organism evidence="9 10">
    <name type="scientific">Gordonia aquimaris</name>
    <dbReference type="NCBI Taxonomy" id="2984863"/>
    <lineage>
        <taxon>Bacteria</taxon>
        <taxon>Bacillati</taxon>
        <taxon>Actinomycetota</taxon>
        <taxon>Actinomycetes</taxon>
        <taxon>Mycobacteriales</taxon>
        <taxon>Gordoniaceae</taxon>
        <taxon>Gordonia</taxon>
    </lineage>
</organism>
<gene>
    <name evidence="9" type="ORF">OSB52_16475</name>
</gene>
<evidence type="ECO:0000313" key="9">
    <source>
        <dbReference type="EMBL" id="MCX2965684.1"/>
    </source>
</evidence>
<dbReference type="GO" id="GO:0005886">
    <property type="term" value="C:plasma membrane"/>
    <property type="evidence" value="ECO:0007669"/>
    <property type="project" value="UniProtKB-SubCell"/>
</dbReference>
<comment type="subcellular location">
    <subcellularLocation>
        <location evidence="1">Cell membrane</location>
        <topology evidence="1">Multi-pass membrane protein</topology>
    </subcellularLocation>
</comment>
<evidence type="ECO:0000256" key="5">
    <source>
        <dbReference type="ARBA" id="ARBA00022989"/>
    </source>
</evidence>
<accession>A0A9X3I6M2</accession>
<dbReference type="PANTHER" id="PTHR23517">
    <property type="entry name" value="RESISTANCE PROTEIN MDTM, PUTATIVE-RELATED-RELATED"/>
    <property type="match status" value="1"/>
</dbReference>
<dbReference type="InterPro" id="IPR020846">
    <property type="entry name" value="MFS_dom"/>
</dbReference>
<feature type="transmembrane region" description="Helical" evidence="7">
    <location>
        <begin position="316"/>
        <end position="338"/>
    </location>
</feature>
<sequence>MTLTDQTSVEKPASSRPGSWTPVAAALFTAAWGGNEFTPLLVMYRQQGELSAVAIDSLLFTYVLGIVPALLIGGPLSDRYGRRPLMLPAPVFAGLGSLLLALGPHSLALLSVGRVASGVALGLSMAVGGSWLAEISHRNGDRAGVGARRAAMSLTAGFGVGAGIAGVLAQWGPWPTVTPYAVNIALACIALVALAGAPETRYRGTDRGRLADDLRITGVLNRRFLLVVVPVAPWVFGAAASAYAVIPALMSARTAGAPIAFAALCCVLGLGAGFGIQSLGRRLDDPDRARGPVLALIVLAAGMALAAAAAHTLAVWVSLLAAIVLGCGYGMAMIAGLLEVQRIAGPHNLAGLTAVFYSVTYLGFAVPVILAWISENRPAITYTAMFGVGVIAALVCLAIVVAGHRADRRIFQQRPGAAACEIPRTTDR</sequence>
<feature type="transmembrane region" description="Helical" evidence="7">
    <location>
        <begin position="50"/>
        <end position="73"/>
    </location>
</feature>
<dbReference type="GO" id="GO:0022857">
    <property type="term" value="F:transmembrane transporter activity"/>
    <property type="evidence" value="ECO:0007669"/>
    <property type="project" value="InterPro"/>
</dbReference>
<evidence type="ECO:0000256" key="3">
    <source>
        <dbReference type="ARBA" id="ARBA00022475"/>
    </source>
</evidence>
<feature type="transmembrane region" description="Helical" evidence="7">
    <location>
        <begin position="154"/>
        <end position="174"/>
    </location>
</feature>
<reference evidence="9" key="1">
    <citation type="submission" date="2022-10" db="EMBL/GenBank/DDBJ databases">
        <title>WGS of marine actinomycetes from Thailand.</title>
        <authorList>
            <person name="Thawai C."/>
        </authorList>
    </citation>
    <scope>NUCLEOTIDE SEQUENCE</scope>
    <source>
        <strain evidence="9">SW21</strain>
    </source>
</reference>
<dbReference type="PANTHER" id="PTHR23517:SF3">
    <property type="entry name" value="INTEGRAL MEMBRANE TRANSPORT PROTEIN"/>
    <property type="match status" value="1"/>
</dbReference>
<dbReference type="Gene3D" id="1.20.1250.20">
    <property type="entry name" value="MFS general substrate transporter like domains"/>
    <property type="match status" value="1"/>
</dbReference>
<dbReference type="Pfam" id="PF07690">
    <property type="entry name" value="MFS_1"/>
    <property type="match status" value="1"/>
</dbReference>
<dbReference type="AlphaFoldDB" id="A0A9X3I6M2"/>
<evidence type="ECO:0000256" key="7">
    <source>
        <dbReference type="SAM" id="Phobius"/>
    </source>
</evidence>
<feature type="transmembrane region" description="Helical" evidence="7">
    <location>
        <begin position="85"/>
        <end position="103"/>
    </location>
</feature>
<keyword evidence="5 7" id="KW-1133">Transmembrane helix</keyword>
<dbReference type="PROSITE" id="PS00216">
    <property type="entry name" value="SUGAR_TRANSPORT_1"/>
    <property type="match status" value="1"/>
</dbReference>
<feature type="transmembrane region" description="Helical" evidence="7">
    <location>
        <begin position="379"/>
        <end position="402"/>
    </location>
</feature>
<dbReference type="InterPro" id="IPR011701">
    <property type="entry name" value="MFS"/>
</dbReference>
<feature type="transmembrane region" description="Helical" evidence="7">
    <location>
        <begin position="180"/>
        <end position="197"/>
    </location>
</feature>
<dbReference type="InterPro" id="IPR050171">
    <property type="entry name" value="MFS_Transporters"/>
</dbReference>
<feature type="transmembrane region" description="Helical" evidence="7">
    <location>
        <begin position="350"/>
        <end position="373"/>
    </location>
</feature>
<dbReference type="InterPro" id="IPR036259">
    <property type="entry name" value="MFS_trans_sf"/>
</dbReference>
<feature type="transmembrane region" description="Helical" evidence="7">
    <location>
        <begin position="258"/>
        <end position="279"/>
    </location>
</feature>
<feature type="domain" description="Major facilitator superfamily (MFS) profile" evidence="8">
    <location>
        <begin position="1"/>
        <end position="407"/>
    </location>
</feature>
<feature type="transmembrane region" description="Helical" evidence="7">
    <location>
        <begin position="224"/>
        <end position="246"/>
    </location>
</feature>
<proteinExistence type="predicted"/>
<evidence type="ECO:0000256" key="1">
    <source>
        <dbReference type="ARBA" id="ARBA00004651"/>
    </source>
</evidence>
<dbReference type="EMBL" id="JAPKFM010000018">
    <property type="protein sequence ID" value="MCX2965684.1"/>
    <property type="molecule type" value="Genomic_DNA"/>
</dbReference>
<feature type="transmembrane region" description="Helical" evidence="7">
    <location>
        <begin position="115"/>
        <end position="133"/>
    </location>
</feature>
<name>A0A9X3I6M2_9ACTN</name>
<evidence type="ECO:0000256" key="6">
    <source>
        <dbReference type="ARBA" id="ARBA00023136"/>
    </source>
</evidence>
<evidence type="ECO:0000256" key="4">
    <source>
        <dbReference type="ARBA" id="ARBA00022692"/>
    </source>
</evidence>
<feature type="transmembrane region" description="Helical" evidence="7">
    <location>
        <begin position="291"/>
        <end position="310"/>
    </location>
</feature>
<dbReference type="Proteomes" id="UP001143347">
    <property type="component" value="Unassembled WGS sequence"/>
</dbReference>
<keyword evidence="6 7" id="KW-0472">Membrane</keyword>
<keyword evidence="10" id="KW-1185">Reference proteome</keyword>
<protein>
    <submittedName>
        <fullName evidence="9">MFS transporter</fullName>
    </submittedName>
</protein>
<evidence type="ECO:0000313" key="10">
    <source>
        <dbReference type="Proteomes" id="UP001143347"/>
    </source>
</evidence>
<keyword evidence="2" id="KW-0813">Transport</keyword>
<evidence type="ECO:0000259" key="8">
    <source>
        <dbReference type="PROSITE" id="PS50850"/>
    </source>
</evidence>
<keyword evidence="4 7" id="KW-0812">Transmembrane</keyword>
<keyword evidence="3" id="KW-1003">Cell membrane</keyword>
<evidence type="ECO:0000256" key="2">
    <source>
        <dbReference type="ARBA" id="ARBA00022448"/>
    </source>
</evidence>